<dbReference type="OrthoDB" id="9977870at2759"/>
<dbReference type="EMBL" id="OU900107">
    <property type="protein sequence ID" value="CAG9857485.1"/>
    <property type="molecule type" value="Genomic_DNA"/>
</dbReference>
<dbReference type="Gene3D" id="3.20.20.70">
    <property type="entry name" value="Aldolase class I"/>
    <property type="match status" value="1"/>
</dbReference>
<organism evidence="2 3">
    <name type="scientific">Phyllotreta striolata</name>
    <name type="common">Striped flea beetle</name>
    <name type="synonym">Crioceris striolata</name>
    <dbReference type="NCBI Taxonomy" id="444603"/>
    <lineage>
        <taxon>Eukaryota</taxon>
        <taxon>Metazoa</taxon>
        <taxon>Ecdysozoa</taxon>
        <taxon>Arthropoda</taxon>
        <taxon>Hexapoda</taxon>
        <taxon>Insecta</taxon>
        <taxon>Pterygota</taxon>
        <taxon>Neoptera</taxon>
        <taxon>Endopterygota</taxon>
        <taxon>Coleoptera</taxon>
        <taxon>Polyphaga</taxon>
        <taxon>Cucujiformia</taxon>
        <taxon>Chrysomeloidea</taxon>
        <taxon>Chrysomelidae</taxon>
        <taxon>Galerucinae</taxon>
        <taxon>Alticini</taxon>
        <taxon>Phyllotreta</taxon>
    </lineage>
</organism>
<protein>
    <recommendedName>
        <fullName evidence="1">DUS-like FMN-binding domain-containing protein</fullName>
    </recommendedName>
</protein>
<dbReference type="Proteomes" id="UP001153712">
    <property type="component" value="Chromosome 14"/>
</dbReference>
<accession>A0A9N9TNV2</accession>
<sequence>MLAKKDANFDVLELFRDKKLVKTCAPMVRYSKLQFRNLVKLYDCDLAFTPMILADSFRLSDKARRNEFTTNSLDAPLIAQFAANAPRDFVAAARLAAPFCDGADLNCGCPQRWAKDRQLGCEMLKRPESICDIIKQCRNRIAKPFTVSVKMRLLNDDRQTVEVCRRLERAGVSFLTVHGRTSSQLVGEINREALKLARENCDVPVIANGGATSLEDCIELSEYTGCRGIMVANGILSNPTMFSGSSRTTIDCVQNWLDICYNSTISLDNYERERRKSVVGAIKEKPFNLTFQVFHHHLVFMLEKLLPRNRRRVFNNLKTFSEVLEFLQDHFHIKPRLFELDLFLKYNNITTDYADIDTSCLDNSEIREGHGKFFTDKINESNDDDDVDCCGWSNIFLENG</sequence>
<evidence type="ECO:0000313" key="2">
    <source>
        <dbReference type="EMBL" id="CAG9857485.1"/>
    </source>
</evidence>
<dbReference type="PANTHER" id="PTHR11082:SF31">
    <property type="entry name" value="TRNA-DIHYDROURIDINE(20A_20B) SYNTHASE [NAD(P)+]-LIKE"/>
    <property type="match status" value="1"/>
</dbReference>
<gene>
    <name evidence="2" type="ORF">PHYEVI_LOCUS3890</name>
</gene>
<name>A0A9N9TNV2_PHYSR</name>
<feature type="domain" description="DUS-like FMN-binding" evidence="1">
    <location>
        <begin position="24"/>
        <end position="265"/>
    </location>
</feature>
<reference evidence="2" key="1">
    <citation type="submission" date="2022-01" db="EMBL/GenBank/DDBJ databases">
        <authorList>
            <person name="King R."/>
        </authorList>
    </citation>
    <scope>NUCLEOTIDE SEQUENCE</scope>
</reference>
<dbReference type="Pfam" id="PF01207">
    <property type="entry name" value="Dus"/>
    <property type="match status" value="1"/>
</dbReference>
<dbReference type="GO" id="GO:0017150">
    <property type="term" value="F:tRNA dihydrouridine synthase activity"/>
    <property type="evidence" value="ECO:0007669"/>
    <property type="project" value="TreeGrafter"/>
</dbReference>
<evidence type="ECO:0000259" key="1">
    <source>
        <dbReference type="Pfam" id="PF01207"/>
    </source>
</evidence>
<dbReference type="CDD" id="cd02801">
    <property type="entry name" value="DUS_like_FMN"/>
    <property type="match status" value="1"/>
</dbReference>
<evidence type="ECO:0000313" key="3">
    <source>
        <dbReference type="Proteomes" id="UP001153712"/>
    </source>
</evidence>
<dbReference type="PANTHER" id="PTHR11082">
    <property type="entry name" value="TRNA-DIHYDROURIDINE SYNTHASE"/>
    <property type="match status" value="1"/>
</dbReference>
<proteinExistence type="predicted"/>
<keyword evidence="3" id="KW-1185">Reference proteome</keyword>
<dbReference type="InterPro" id="IPR013785">
    <property type="entry name" value="Aldolase_TIM"/>
</dbReference>
<dbReference type="InterPro" id="IPR035587">
    <property type="entry name" value="DUS-like_FMN-bd"/>
</dbReference>
<dbReference type="AlphaFoldDB" id="A0A9N9TNV2"/>
<dbReference type="SUPFAM" id="SSF51395">
    <property type="entry name" value="FMN-linked oxidoreductases"/>
    <property type="match status" value="1"/>
</dbReference>